<dbReference type="EMBL" id="LGTC01000001">
    <property type="protein sequence ID" value="KNY26938.1"/>
    <property type="molecule type" value="Genomic_DNA"/>
</dbReference>
<sequence>MGYSLDLSIISIEAYKEILKNQYLLPSRKILHQDMDFSFDAMHSCKIKNLDELKKALSTTKKLGEFAQKSGLSKDYLTILRREIGSIEPKTVLIKEFPDVDEKTINVLMTAGIKSSKDYYEFYYSLKDRNVITQRIPITLDKAQELYCLCDLVRINGVGAVAAKSFFDAGYKSVTDIASTNAEEMLIKVSEVNDIKQYYKAKLGTKDMQFCIDFARIIFNIENAVE</sequence>
<dbReference type="RefSeq" id="WP_050753363.1">
    <property type="nucleotide sequence ID" value="NZ_JQKC01000057.1"/>
</dbReference>
<dbReference type="OrthoDB" id="8478928at2"/>
<protein>
    <recommendedName>
        <fullName evidence="1">DUF4332 domain-containing protein</fullName>
    </recommendedName>
</protein>
<reference evidence="3" key="1">
    <citation type="submission" date="2015-07" db="EMBL/GenBank/DDBJ databases">
        <title>Near-Complete Genome Sequence of the Cellulolytic Bacterium Bacteroides (Pseudobacteroides) cellulosolvens ATCC 35603.</title>
        <authorList>
            <person name="Dassa B."/>
            <person name="Utturkar S.M."/>
            <person name="Klingeman D.M."/>
            <person name="Hurt R.A."/>
            <person name="Keller M."/>
            <person name="Xu J."/>
            <person name="Reddy Y.H.K."/>
            <person name="Borovok I."/>
            <person name="Grinberg I.R."/>
            <person name="Lamed R."/>
            <person name="Zhivin O."/>
            <person name="Bayer E.A."/>
            <person name="Brown S.D."/>
        </authorList>
    </citation>
    <scope>NUCLEOTIDE SEQUENCE [LARGE SCALE GENOMIC DNA]</scope>
    <source>
        <strain evidence="3">DSM 2933</strain>
    </source>
</reference>
<organism evidence="2 3">
    <name type="scientific">Pseudobacteroides cellulosolvens ATCC 35603 = DSM 2933</name>
    <dbReference type="NCBI Taxonomy" id="398512"/>
    <lineage>
        <taxon>Bacteria</taxon>
        <taxon>Bacillati</taxon>
        <taxon>Bacillota</taxon>
        <taxon>Clostridia</taxon>
        <taxon>Eubacteriales</taxon>
        <taxon>Oscillospiraceae</taxon>
        <taxon>Pseudobacteroides</taxon>
    </lineage>
</organism>
<dbReference type="SUPFAM" id="SSF158702">
    <property type="entry name" value="Sec63 N-terminal domain-like"/>
    <property type="match status" value="1"/>
</dbReference>
<dbReference type="Gene3D" id="1.10.150.20">
    <property type="entry name" value="5' to 3' exonuclease, C-terminal subdomain"/>
    <property type="match status" value="1"/>
</dbReference>
<keyword evidence="3" id="KW-1185">Reference proteome</keyword>
<dbReference type="AlphaFoldDB" id="A0A0L6JMF4"/>
<accession>A0A0L6JMF4</accession>
<evidence type="ECO:0000259" key="1">
    <source>
        <dbReference type="Pfam" id="PF14229"/>
    </source>
</evidence>
<comment type="caution">
    <text evidence="2">The sequence shown here is derived from an EMBL/GenBank/DDBJ whole genome shotgun (WGS) entry which is preliminary data.</text>
</comment>
<dbReference type="eggNOG" id="ENOG5032UNT">
    <property type="taxonomic scope" value="Bacteria"/>
</dbReference>
<feature type="domain" description="DUF4332" evidence="1">
    <location>
        <begin position="106"/>
        <end position="198"/>
    </location>
</feature>
<dbReference type="STRING" id="398512.Bccel_2203"/>
<gene>
    <name evidence="2" type="ORF">Bccel_2203</name>
</gene>
<dbReference type="Pfam" id="PF14229">
    <property type="entry name" value="DUF4332"/>
    <property type="match status" value="1"/>
</dbReference>
<evidence type="ECO:0000313" key="2">
    <source>
        <dbReference type="EMBL" id="KNY26938.1"/>
    </source>
</evidence>
<dbReference type="InterPro" id="IPR025567">
    <property type="entry name" value="DUF4332"/>
</dbReference>
<evidence type="ECO:0000313" key="3">
    <source>
        <dbReference type="Proteomes" id="UP000036923"/>
    </source>
</evidence>
<proteinExistence type="predicted"/>
<name>A0A0L6JMF4_9FIRM</name>
<dbReference type="Proteomes" id="UP000036923">
    <property type="component" value="Unassembled WGS sequence"/>
</dbReference>